<keyword evidence="5" id="KW-0378">Hydrolase</keyword>
<feature type="domain" description="OTU" evidence="8">
    <location>
        <begin position="77"/>
        <end position="335"/>
    </location>
</feature>
<accession>A0A7S2KSB9</accession>
<dbReference type="CDD" id="cd22749">
    <property type="entry name" value="Otubain_C65"/>
    <property type="match status" value="1"/>
</dbReference>
<evidence type="ECO:0000259" key="8">
    <source>
        <dbReference type="PROSITE" id="PS50802"/>
    </source>
</evidence>
<dbReference type="Pfam" id="PF10275">
    <property type="entry name" value="Peptidase_C65"/>
    <property type="match status" value="2"/>
</dbReference>
<dbReference type="InterPro" id="IPR038765">
    <property type="entry name" value="Papain-like_cys_pep_sf"/>
</dbReference>
<evidence type="ECO:0000256" key="2">
    <source>
        <dbReference type="ARBA" id="ARBA00012759"/>
    </source>
</evidence>
<organism evidence="9">
    <name type="scientific">Skeletonema marinoi</name>
    <dbReference type="NCBI Taxonomy" id="267567"/>
    <lineage>
        <taxon>Eukaryota</taxon>
        <taxon>Sar</taxon>
        <taxon>Stramenopiles</taxon>
        <taxon>Ochrophyta</taxon>
        <taxon>Bacillariophyta</taxon>
        <taxon>Coscinodiscophyceae</taxon>
        <taxon>Thalassiosirophycidae</taxon>
        <taxon>Thalassiosirales</taxon>
        <taxon>Skeletonemataceae</taxon>
        <taxon>Skeletonema</taxon>
        <taxon>Skeletonema marinoi-dohrnii complex</taxon>
    </lineage>
</organism>
<evidence type="ECO:0000256" key="3">
    <source>
        <dbReference type="ARBA" id="ARBA00022670"/>
    </source>
</evidence>
<keyword evidence="3" id="KW-0645">Protease</keyword>
<dbReference type="InterPro" id="IPR042468">
    <property type="entry name" value="Peptidase_C65_otubain_sub1"/>
</dbReference>
<evidence type="ECO:0000256" key="1">
    <source>
        <dbReference type="ARBA" id="ARBA00000707"/>
    </source>
</evidence>
<name>A0A7S2KSB9_9STRA</name>
<dbReference type="PANTHER" id="PTHR12931">
    <property type="entry name" value="UBIQUITIN THIOLESTERASE PROTEIN OTUB"/>
    <property type="match status" value="1"/>
</dbReference>
<dbReference type="EMBL" id="HBGZ01006324">
    <property type="protein sequence ID" value="CAD9583981.1"/>
    <property type="molecule type" value="Transcribed_RNA"/>
</dbReference>
<dbReference type="InterPro" id="IPR042467">
    <property type="entry name" value="Peptidase_C65_otubain_sub2"/>
</dbReference>
<dbReference type="GO" id="GO:0005634">
    <property type="term" value="C:nucleus"/>
    <property type="evidence" value="ECO:0007669"/>
    <property type="project" value="TreeGrafter"/>
</dbReference>
<evidence type="ECO:0000313" key="9">
    <source>
        <dbReference type="EMBL" id="CAD9583981.1"/>
    </source>
</evidence>
<gene>
    <name evidence="9" type="ORF">SMAR0320_LOCUS4442</name>
</gene>
<reference evidence="9" key="1">
    <citation type="submission" date="2021-01" db="EMBL/GenBank/DDBJ databases">
        <authorList>
            <person name="Corre E."/>
            <person name="Pelletier E."/>
            <person name="Niang G."/>
            <person name="Scheremetjew M."/>
            <person name="Finn R."/>
            <person name="Kale V."/>
            <person name="Holt S."/>
            <person name="Cochrane G."/>
            <person name="Meng A."/>
            <person name="Brown T."/>
            <person name="Cohen L."/>
        </authorList>
    </citation>
    <scope>NUCLEOTIDE SEQUENCE</scope>
    <source>
        <strain evidence="9">SM1012Den-03</strain>
    </source>
</reference>
<dbReference type="PANTHER" id="PTHR12931:SF15">
    <property type="entry name" value="UBIQUITIN THIOESTERASE OTUBAIN-LIKE"/>
    <property type="match status" value="1"/>
</dbReference>
<sequence length="335" mass="37543">MQSETMPSDDDDAQTQDKLTQAQLTAIENEIKSSQPLTSQLLPISALLHQYSTTAANEQQQSAGFIQSAQFLSTKYTSLRRVRGDGNCYYRAFLYSLCEHLLLRNSNNNETGGSKEFSRIKTTIANSLKWVCQFGYEEMTIDMFYEELVELFDFIETSLSAADNNDKSASTAAGAAKDESNRNNDAPQKQQQLHAKLNEENSTSDYCTWYLRVLTAAQMKSNPDRFLPFLLADETNMMMDIPTFCSREVEPMGKECGMVTVAALAECLGVKVVIEYMDGRLSNNDNDAAVGGIGIGRSGEVVNHVFGQIHDENDEDRDRICLTLLYRPGHYDILY</sequence>
<dbReference type="GO" id="GO:0043130">
    <property type="term" value="F:ubiquitin binding"/>
    <property type="evidence" value="ECO:0007669"/>
    <property type="project" value="TreeGrafter"/>
</dbReference>
<evidence type="ECO:0000256" key="6">
    <source>
        <dbReference type="ARBA" id="ARBA00022807"/>
    </source>
</evidence>
<proteinExistence type="predicted"/>
<dbReference type="AlphaFoldDB" id="A0A7S2KSB9"/>
<feature type="compositionally biased region" description="Polar residues" evidence="7">
    <location>
        <begin position="183"/>
        <end position="193"/>
    </location>
</feature>
<evidence type="ECO:0000256" key="7">
    <source>
        <dbReference type="SAM" id="MobiDB-lite"/>
    </source>
</evidence>
<dbReference type="GO" id="GO:0006508">
    <property type="term" value="P:proteolysis"/>
    <property type="evidence" value="ECO:0007669"/>
    <property type="project" value="UniProtKB-KW"/>
</dbReference>
<dbReference type="PROSITE" id="PS50802">
    <property type="entry name" value="OTU"/>
    <property type="match status" value="1"/>
</dbReference>
<dbReference type="GO" id="GO:0071108">
    <property type="term" value="P:protein K48-linked deubiquitination"/>
    <property type="evidence" value="ECO:0007669"/>
    <property type="project" value="TreeGrafter"/>
</dbReference>
<evidence type="ECO:0000256" key="4">
    <source>
        <dbReference type="ARBA" id="ARBA00022786"/>
    </source>
</evidence>
<protein>
    <recommendedName>
        <fullName evidence="2">ubiquitinyl hydrolase 1</fullName>
        <ecNumber evidence="2">3.4.19.12</ecNumber>
    </recommendedName>
</protein>
<dbReference type="GO" id="GO:0004843">
    <property type="term" value="F:cysteine-type deubiquitinase activity"/>
    <property type="evidence" value="ECO:0007669"/>
    <property type="project" value="UniProtKB-EC"/>
</dbReference>
<keyword evidence="4" id="KW-0833">Ubl conjugation pathway</keyword>
<comment type="catalytic activity">
    <reaction evidence="1">
        <text>Thiol-dependent hydrolysis of ester, thioester, amide, peptide and isopeptide bonds formed by the C-terminal Gly of ubiquitin (a 76-residue protein attached to proteins as an intracellular targeting signal).</text>
        <dbReference type="EC" id="3.4.19.12"/>
    </reaction>
</comment>
<dbReference type="InterPro" id="IPR019400">
    <property type="entry name" value="Peptidase_C65_otubain"/>
</dbReference>
<dbReference type="InterPro" id="IPR003323">
    <property type="entry name" value="OTU_dom"/>
</dbReference>
<dbReference type="EC" id="3.4.19.12" evidence="2"/>
<dbReference type="SUPFAM" id="SSF54001">
    <property type="entry name" value="Cysteine proteinases"/>
    <property type="match status" value="1"/>
</dbReference>
<feature type="region of interest" description="Disordered" evidence="7">
    <location>
        <begin position="164"/>
        <end position="197"/>
    </location>
</feature>
<keyword evidence="6" id="KW-0788">Thiol protease</keyword>
<dbReference type="Gene3D" id="3.30.200.60">
    <property type="entry name" value="Peptidase C65 Otubain, subdomain 1"/>
    <property type="match status" value="1"/>
</dbReference>
<evidence type="ECO:0000256" key="5">
    <source>
        <dbReference type="ARBA" id="ARBA00022801"/>
    </source>
</evidence>
<dbReference type="Gene3D" id="1.20.1300.20">
    <property type="entry name" value="Peptidase C65 Otubain, subdomain 2"/>
    <property type="match status" value="1"/>
</dbReference>